<feature type="transmembrane region" description="Helical" evidence="5">
    <location>
        <begin position="130"/>
        <end position="150"/>
    </location>
</feature>
<dbReference type="PANTHER" id="PTHR11662">
    <property type="entry name" value="SOLUTE CARRIER FAMILY 17"/>
    <property type="match status" value="1"/>
</dbReference>
<evidence type="ECO:0000256" key="5">
    <source>
        <dbReference type="SAM" id="Phobius"/>
    </source>
</evidence>
<feature type="domain" description="Major facilitator superfamily (MFS) profile" evidence="6">
    <location>
        <begin position="31"/>
        <end position="500"/>
    </location>
</feature>
<feature type="transmembrane region" description="Helical" evidence="5">
    <location>
        <begin position="69"/>
        <end position="89"/>
    </location>
</feature>
<evidence type="ECO:0000259" key="6">
    <source>
        <dbReference type="PROSITE" id="PS50850"/>
    </source>
</evidence>
<keyword evidence="2 5" id="KW-0812">Transmembrane</keyword>
<dbReference type="InterPro" id="IPR011701">
    <property type="entry name" value="MFS"/>
</dbReference>
<comment type="subcellular location">
    <subcellularLocation>
        <location evidence="1">Membrane</location>
        <topology evidence="1">Multi-pass membrane protein</topology>
    </subcellularLocation>
</comment>
<proteinExistence type="predicted"/>
<reference evidence="7" key="1">
    <citation type="submission" date="2016-01" db="EMBL/GenBank/DDBJ databases">
        <title>Reference transcriptome for the parasite Schistocephalus solidus: insights into the molecular evolution of parasitism.</title>
        <authorList>
            <person name="Hebert F.O."/>
            <person name="Grambauer S."/>
            <person name="Barber I."/>
            <person name="Landry C.R."/>
            <person name="Aubin-Horth N."/>
        </authorList>
    </citation>
    <scope>NUCLEOTIDE SEQUENCE</scope>
</reference>
<dbReference type="Pfam" id="PF07690">
    <property type="entry name" value="MFS_1"/>
    <property type="match status" value="1"/>
</dbReference>
<dbReference type="PROSITE" id="PS50850">
    <property type="entry name" value="MFS"/>
    <property type="match status" value="1"/>
</dbReference>
<sequence>MTTNCNEGFSELYYSIDMSGNIWDGQKRRAWMVALFFGCCLLYAARNIMPVCSHAIAMESGWTRQDEGLVLGIFFWGYMFTQFLGGLLSDMFGGQLVILSSTFVWGIVTLSFTMLPLASTEHDGTFHFFLISRFFLGFFQGFFYPSLASLMAKHVKTSDRQFTYAFITSGAHAGTLFSGLVGSFLTEIFTWRIPFFLIGSLAVLWSALVFQTMLRFPPPVLFLHKVGPVPSPPIKPSSYRQGSGLVSFEFALTPSGSLSLQKHQTCSAASSSPPPPSLVEVATAVATSDNLRGSAALRAASAVPLNWRRLCRKSAFWSMIFGNFTFNNTFLIILNWSPSFFHDRFPESQSWVFNVVPWLIVIPCSLLSGVLADKLITQGLSVTLVRKIITTIALFGTSLFLLILPRLQTFMLSLICLGLAVACCGFHSSGILLNPQDIAPLHGGKVFGIMSTIGTIPGFTGVYLTGYILQHWGSWSAVFHFAVLGNLFGWIVYSIFGSAKPLV</sequence>
<evidence type="ECO:0000256" key="1">
    <source>
        <dbReference type="ARBA" id="ARBA00004141"/>
    </source>
</evidence>
<dbReference type="PANTHER" id="PTHR11662:SF279">
    <property type="entry name" value="VOLTAGE-GATED PURINE NUCLEOTIDE UNIPORTER SLC17A9"/>
    <property type="match status" value="1"/>
</dbReference>
<feature type="transmembrane region" description="Helical" evidence="5">
    <location>
        <begin position="162"/>
        <end position="185"/>
    </location>
</feature>
<feature type="transmembrane region" description="Helical" evidence="5">
    <location>
        <begin position="446"/>
        <end position="469"/>
    </location>
</feature>
<dbReference type="GO" id="GO:0022857">
    <property type="term" value="F:transmembrane transporter activity"/>
    <property type="evidence" value="ECO:0007669"/>
    <property type="project" value="InterPro"/>
</dbReference>
<feature type="transmembrane region" description="Helical" evidence="5">
    <location>
        <begin position="475"/>
        <end position="496"/>
    </location>
</feature>
<dbReference type="FunFam" id="1.20.1250.20:FF:000059">
    <property type="entry name" value="Solute carrier family 17 member 9"/>
    <property type="match status" value="1"/>
</dbReference>
<feature type="transmembrane region" description="Helical" evidence="5">
    <location>
        <begin position="351"/>
        <end position="372"/>
    </location>
</feature>
<evidence type="ECO:0000256" key="3">
    <source>
        <dbReference type="ARBA" id="ARBA00022989"/>
    </source>
</evidence>
<accession>A0A0X3QEP4</accession>
<dbReference type="Gene3D" id="1.20.1250.20">
    <property type="entry name" value="MFS general substrate transporter like domains"/>
    <property type="match status" value="2"/>
</dbReference>
<keyword evidence="4 5" id="KW-0472">Membrane</keyword>
<feature type="transmembrane region" description="Helical" evidence="5">
    <location>
        <begin position="96"/>
        <end position="118"/>
    </location>
</feature>
<dbReference type="GO" id="GO:0015867">
    <property type="term" value="P:ATP transport"/>
    <property type="evidence" value="ECO:0007669"/>
    <property type="project" value="TreeGrafter"/>
</dbReference>
<feature type="transmembrane region" description="Helical" evidence="5">
    <location>
        <begin position="384"/>
        <end position="404"/>
    </location>
</feature>
<dbReference type="GO" id="GO:0016020">
    <property type="term" value="C:membrane"/>
    <property type="evidence" value="ECO:0007669"/>
    <property type="project" value="UniProtKB-SubCell"/>
</dbReference>
<dbReference type="AlphaFoldDB" id="A0A0X3QEP4"/>
<feature type="transmembrane region" description="Helical" evidence="5">
    <location>
        <begin position="30"/>
        <end position="49"/>
    </location>
</feature>
<evidence type="ECO:0000256" key="4">
    <source>
        <dbReference type="ARBA" id="ARBA00023136"/>
    </source>
</evidence>
<name>A0A0X3QEP4_SCHSO</name>
<dbReference type="EMBL" id="GEEE01005219">
    <property type="protein sequence ID" value="JAP58006.1"/>
    <property type="molecule type" value="Transcribed_RNA"/>
</dbReference>
<dbReference type="InterPro" id="IPR020846">
    <property type="entry name" value="MFS_dom"/>
</dbReference>
<protein>
    <submittedName>
        <fullName evidence="7">Solute carrier family 17 member 9</fullName>
    </submittedName>
</protein>
<dbReference type="InterPro" id="IPR036259">
    <property type="entry name" value="MFS_trans_sf"/>
</dbReference>
<keyword evidence="3 5" id="KW-1133">Transmembrane helix</keyword>
<evidence type="ECO:0000313" key="7">
    <source>
        <dbReference type="EMBL" id="JAP58006.1"/>
    </source>
</evidence>
<feature type="transmembrane region" description="Helical" evidence="5">
    <location>
        <begin position="191"/>
        <end position="210"/>
    </location>
</feature>
<gene>
    <name evidence="7" type="primary">S17A9</name>
    <name evidence="7" type="ORF">TR150475</name>
</gene>
<feature type="transmembrane region" description="Helical" evidence="5">
    <location>
        <begin position="315"/>
        <end position="336"/>
    </location>
</feature>
<dbReference type="SUPFAM" id="SSF103473">
    <property type="entry name" value="MFS general substrate transporter"/>
    <property type="match status" value="1"/>
</dbReference>
<evidence type="ECO:0000256" key="2">
    <source>
        <dbReference type="ARBA" id="ARBA00022692"/>
    </source>
</evidence>
<dbReference type="InterPro" id="IPR050382">
    <property type="entry name" value="MFS_Na/Anion_cotransporter"/>
</dbReference>
<feature type="transmembrane region" description="Helical" evidence="5">
    <location>
        <begin position="410"/>
        <end position="434"/>
    </location>
</feature>
<organism evidence="7">
    <name type="scientific">Schistocephalus solidus</name>
    <name type="common">Tapeworm</name>
    <dbReference type="NCBI Taxonomy" id="70667"/>
    <lineage>
        <taxon>Eukaryota</taxon>
        <taxon>Metazoa</taxon>
        <taxon>Spiralia</taxon>
        <taxon>Lophotrochozoa</taxon>
        <taxon>Platyhelminthes</taxon>
        <taxon>Cestoda</taxon>
        <taxon>Eucestoda</taxon>
        <taxon>Diphyllobothriidea</taxon>
        <taxon>Diphyllobothriidae</taxon>
        <taxon>Schistocephalus</taxon>
    </lineage>
</organism>